<evidence type="ECO:0000256" key="1">
    <source>
        <dbReference type="ARBA" id="ARBA00004109"/>
    </source>
</evidence>
<evidence type="ECO:0000256" key="12">
    <source>
        <dbReference type="ARBA" id="ARBA00042964"/>
    </source>
</evidence>
<evidence type="ECO:0000313" key="17">
    <source>
        <dbReference type="Proteomes" id="UP001066276"/>
    </source>
</evidence>
<dbReference type="Gene3D" id="1.20.5.170">
    <property type="match status" value="1"/>
</dbReference>
<keyword evidence="8" id="KW-0539">Nucleus</keyword>
<organism evidence="16 17">
    <name type="scientific">Pleurodeles waltl</name>
    <name type="common">Iberian ribbed newt</name>
    <dbReference type="NCBI Taxonomy" id="8319"/>
    <lineage>
        <taxon>Eukaryota</taxon>
        <taxon>Metazoa</taxon>
        <taxon>Chordata</taxon>
        <taxon>Craniata</taxon>
        <taxon>Vertebrata</taxon>
        <taxon>Euteleostomi</taxon>
        <taxon>Amphibia</taxon>
        <taxon>Batrachia</taxon>
        <taxon>Caudata</taxon>
        <taxon>Salamandroidea</taxon>
        <taxon>Salamandridae</taxon>
        <taxon>Pleurodelinae</taxon>
        <taxon>Pleurodeles</taxon>
    </lineage>
</organism>
<dbReference type="FunFam" id="1.20.5.170:FF:000004">
    <property type="entry name" value="Keratin, type II cytoskeletal 5"/>
    <property type="match status" value="1"/>
</dbReference>
<evidence type="ECO:0000256" key="4">
    <source>
        <dbReference type="ARBA" id="ARBA00022490"/>
    </source>
</evidence>
<comment type="caution">
    <text evidence="16">The sequence shown here is derived from an EMBL/GenBank/DDBJ whole genome shotgun (WGS) entry which is preliminary data.</text>
</comment>
<dbReference type="PANTHER" id="PTHR45616:SF26">
    <property type="entry name" value="KERATIN, TYPE II CYTOSKELETAL 8"/>
    <property type="match status" value="1"/>
</dbReference>
<dbReference type="GO" id="GO:0005737">
    <property type="term" value="C:cytoplasm"/>
    <property type="evidence" value="ECO:0007669"/>
    <property type="project" value="UniProtKB-SubCell"/>
</dbReference>
<accession>A0AAV7TF29</accession>
<dbReference type="FunFam" id="1.20.5.500:FF:000001">
    <property type="entry name" value="Type II keratin 23"/>
    <property type="match status" value="1"/>
</dbReference>
<reference evidence="16" key="1">
    <citation type="journal article" date="2022" name="bioRxiv">
        <title>Sequencing and chromosome-scale assembly of the giantPleurodeles waltlgenome.</title>
        <authorList>
            <person name="Brown T."/>
            <person name="Elewa A."/>
            <person name="Iarovenko S."/>
            <person name="Subramanian E."/>
            <person name="Araus A.J."/>
            <person name="Petzold A."/>
            <person name="Susuki M."/>
            <person name="Suzuki K.-i.T."/>
            <person name="Hayashi T."/>
            <person name="Toyoda A."/>
            <person name="Oliveira C."/>
            <person name="Osipova E."/>
            <person name="Leigh N.D."/>
            <person name="Simon A."/>
            <person name="Yun M.H."/>
        </authorList>
    </citation>
    <scope>NUCLEOTIDE SEQUENCE</scope>
    <source>
        <strain evidence="16">20211129_DDA</strain>
        <tissue evidence="16">Liver</tissue>
    </source>
</reference>
<sequence length="244" mass="26845">MDNNRKLDLDSIIAEVKAQYEEIANKSRADAESMYQIKYQELQSSAGRYGDDLRNTKNEIAEMNRVINRLQSEIDALKNQRANLEAAITEAEERGELAVKDARSKLGELEAALNKAKQDMARQLREYQELMNVKLALDIEIATYRKLLEGEENRLESGMQNMSIQTKTSEYSVSGGYGGGGYGSSGYGGSGFGAGYGNAFSSGAYVVNAAPLESSRTKRTVLVKTVETKDGKVTSESSDFFTKP</sequence>
<dbReference type="PANTHER" id="PTHR45616">
    <property type="entry name" value="GATA-TYPE DOMAIN-CONTAINING PROTEIN"/>
    <property type="match status" value="1"/>
</dbReference>
<protein>
    <recommendedName>
        <fullName evidence="10">Keratin, type II cytoskeletal 8</fullName>
    </recommendedName>
    <alternativeName>
        <fullName evidence="12">Cytokeratin-8</fullName>
    </alternativeName>
    <alternativeName>
        <fullName evidence="11">Keratin-8</fullName>
    </alternativeName>
</protein>
<keyword evidence="7 14" id="KW-0175">Coiled coil</keyword>
<comment type="subcellular location">
    <subcellularLocation>
        <location evidence="2">Cytoplasm</location>
    </subcellularLocation>
    <subcellularLocation>
        <location evidence="1">Nucleus matrix</location>
    </subcellularLocation>
    <subcellularLocation>
        <location evidence="3">Nucleus</location>
        <location evidence="3">Nucleoplasm</location>
    </subcellularLocation>
</comment>
<feature type="coiled-coil region" evidence="14">
    <location>
        <begin position="53"/>
        <end position="133"/>
    </location>
</feature>
<evidence type="ECO:0000256" key="2">
    <source>
        <dbReference type="ARBA" id="ARBA00004496"/>
    </source>
</evidence>
<dbReference type="SMART" id="SM01391">
    <property type="entry name" value="Filament"/>
    <property type="match status" value="1"/>
</dbReference>
<evidence type="ECO:0000256" key="6">
    <source>
        <dbReference type="ARBA" id="ARBA00022754"/>
    </source>
</evidence>
<evidence type="ECO:0000256" key="5">
    <source>
        <dbReference type="ARBA" id="ARBA00022744"/>
    </source>
</evidence>
<dbReference type="EMBL" id="JANPWB010000007">
    <property type="protein sequence ID" value="KAJ1174458.1"/>
    <property type="molecule type" value="Genomic_DNA"/>
</dbReference>
<dbReference type="InterPro" id="IPR039008">
    <property type="entry name" value="IF_rod_dom"/>
</dbReference>
<gene>
    <name evidence="16" type="ORF">NDU88_006280</name>
</gene>
<evidence type="ECO:0000259" key="15">
    <source>
        <dbReference type="PROSITE" id="PS51842"/>
    </source>
</evidence>
<evidence type="ECO:0000256" key="13">
    <source>
        <dbReference type="RuleBase" id="RU000685"/>
    </source>
</evidence>
<comment type="similarity">
    <text evidence="13">Belongs to the intermediate filament family.</text>
</comment>
<proteinExistence type="inferred from homology"/>
<comment type="function">
    <text evidence="9">Together with KRT19, helps to link the contractile apparatus to dystrophin at the costameres of striated muscle.</text>
</comment>
<dbReference type="AlphaFoldDB" id="A0AAV7TF29"/>
<keyword evidence="6 13" id="KW-0403">Intermediate filament</keyword>
<evidence type="ECO:0000256" key="3">
    <source>
        <dbReference type="ARBA" id="ARBA00004642"/>
    </source>
</evidence>
<dbReference type="InterPro" id="IPR018039">
    <property type="entry name" value="IF_conserved"/>
</dbReference>
<dbReference type="Gene3D" id="1.20.5.500">
    <property type="entry name" value="Single helix bin"/>
    <property type="match status" value="1"/>
</dbReference>
<dbReference type="PROSITE" id="PS51842">
    <property type="entry name" value="IF_ROD_2"/>
    <property type="match status" value="1"/>
</dbReference>
<dbReference type="GO" id="GO:0016363">
    <property type="term" value="C:nuclear matrix"/>
    <property type="evidence" value="ECO:0007669"/>
    <property type="project" value="UniProtKB-SubCell"/>
</dbReference>
<keyword evidence="17" id="KW-1185">Reference proteome</keyword>
<dbReference type="PROSITE" id="PS00226">
    <property type="entry name" value="IF_ROD_1"/>
    <property type="match status" value="1"/>
</dbReference>
<evidence type="ECO:0000313" key="16">
    <source>
        <dbReference type="EMBL" id="KAJ1174458.1"/>
    </source>
</evidence>
<dbReference type="GO" id="GO:0005882">
    <property type="term" value="C:intermediate filament"/>
    <property type="evidence" value="ECO:0007669"/>
    <property type="project" value="UniProtKB-KW"/>
</dbReference>
<feature type="domain" description="IF rod" evidence="15">
    <location>
        <begin position="1"/>
        <end position="155"/>
    </location>
</feature>
<evidence type="ECO:0000256" key="9">
    <source>
        <dbReference type="ARBA" id="ARBA00037766"/>
    </source>
</evidence>
<dbReference type="Proteomes" id="UP001066276">
    <property type="component" value="Chromosome 4_1"/>
</dbReference>
<evidence type="ECO:0000256" key="14">
    <source>
        <dbReference type="SAM" id="Coils"/>
    </source>
</evidence>
<keyword evidence="5" id="KW-0416">Keratin</keyword>
<evidence type="ECO:0000256" key="10">
    <source>
        <dbReference type="ARBA" id="ARBA00039429"/>
    </source>
</evidence>
<evidence type="ECO:0000256" key="7">
    <source>
        <dbReference type="ARBA" id="ARBA00023054"/>
    </source>
</evidence>
<dbReference type="GO" id="GO:0005654">
    <property type="term" value="C:nucleoplasm"/>
    <property type="evidence" value="ECO:0007669"/>
    <property type="project" value="UniProtKB-SubCell"/>
</dbReference>
<dbReference type="SUPFAM" id="SSF64593">
    <property type="entry name" value="Intermediate filament protein, coiled coil region"/>
    <property type="match status" value="1"/>
</dbReference>
<name>A0AAV7TF29_PLEWA</name>
<dbReference type="Pfam" id="PF00038">
    <property type="entry name" value="Filament"/>
    <property type="match status" value="1"/>
</dbReference>
<evidence type="ECO:0000256" key="8">
    <source>
        <dbReference type="ARBA" id="ARBA00023242"/>
    </source>
</evidence>
<evidence type="ECO:0000256" key="11">
    <source>
        <dbReference type="ARBA" id="ARBA00042886"/>
    </source>
</evidence>
<keyword evidence="4" id="KW-0963">Cytoplasm</keyword>